<comment type="function">
    <text evidence="6">Catalyzes the reduction of dTDP-6-deoxy-L-lyxo-4-hexulose to yield dTDP-L-rhamnose.</text>
</comment>
<accession>A0A1W1I2D2</accession>
<evidence type="ECO:0000256" key="3">
    <source>
        <dbReference type="ARBA" id="ARBA00012929"/>
    </source>
</evidence>
<dbReference type="CDD" id="cd05254">
    <property type="entry name" value="dTDP_HR_like_SDR_e"/>
    <property type="match status" value="1"/>
</dbReference>
<dbReference type="Pfam" id="PF04321">
    <property type="entry name" value="RmlD_sub_bind"/>
    <property type="match status" value="1"/>
</dbReference>
<dbReference type="InterPro" id="IPR036291">
    <property type="entry name" value="NAD(P)-bd_dom_sf"/>
</dbReference>
<protein>
    <recommendedName>
        <fullName evidence="4 6">dTDP-4-dehydrorhamnose reductase</fullName>
        <ecNumber evidence="3 6">1.1.1.133</ecNumber>
    </recommendedName>
</protein>
<dbReference type="UniPathway" id="UPA00124"/>
<dbReference type="RefSeq" id="WP_080885734.1">
    <property type="nucleotide sequence ID" value="NZ_LT828648.1"/>
</dbReference>
<dbReference type="PANTHER" id="PTHR10491">
    <property type="entry name" value="DTDP-4-DEHYDRORHAMNOSE REDUCTASE"/>
    <property type="match status" value="1"/>
</dbReference>
<keyword evidence="6" id="KW-0521">NADP</keyword>
<dbReference type="InterPro" id="IPR005913">
    <property type="entry name" value="dTDP_dehydrorham_reduct"/>
</dbReference>
<organism evidence="8 9">
    <name type="scientific">Nitrospira japonica</name>
    <dbReference type="NCBI Taxonomy" id="1325564"/>
    <lineage>
        <taxon>Bacteria</taxon>
        <taxon>Pseudomonadati</taxon>
        <taxon>Nitrospirota</taxon>
        <taxon>Nitrospiria</taxon>
        <taxon>Nitrospirales</taxon>
        <taxon>Nitrospiraceae</taxon>
        <taxon>Nitrospira</taxon>
    </lineage>
</organism>
<dbReference type="PANTHER" id="PTHR10491:SF4">
    <property type="entry name" value="METHIONINE ADENOSYLTRANSFERASE 2 SUBUNIT BETA"/>
    <property type="match status" value="1"/>
</dbReference>
<evidence type="ECO:0000256" key="5">
    <source>
        <dbReference type="ARBA" id="ARBA00048200"/>
    </source>
</evidence>
<evidence type="ECO:0000256" key="2">
    <source>
        <dbReference type="ARBA" id="ARBA00010944"/>
    </source>
</evidence>
<gene>
    <name evidence="8" type="ORF">NSJP_0983</name>
</gene>
<evidence type="ECO:0000256" key="4">
    <source>
        <dbReference type="ARBA" id="ARBA00017099"/>
    </source>
</evidence>
<dbReference type="EC" id="1.1.1.133" evidence="3 6"/>
<evidence type="ECO:0000256" key="1">
    <source>
        <dbReference type="ARBA" id="ARBA00004781"/>
    </source>
</evidence>
<dbReference type="Proteomes" id="UP000192042">
    <property type="component" value="Chromosome I"/>
</dbReference>
<comment type="catalytic activity">
    <reaction evidence="5">
        <text>dTDP-beta-L-rhamnose + NADP(+) = dTDP-4-dehydro-beta-L-rhamnose + NADPH + H(+)</text>
        <dbReference type="Rhea" id="RHEA:21796"/>
        <dbReference type="ChEBI" id="CHEBI:15378"/>
        <dbReference type="ChEBI" id="CHEBI:57510"/>
        <dbReference type="ChEBI" id="CHEBI:57783"/>
        <dbReference type="ChEBI" id="CHEBI:58349"/>
        <dbReference type="ChEBI" id="CHEBI:62830"/>
        <dbReference type="EC" id="1.1.1.133"/>
    </reaction>
</comment>
<dbReference type="InterPro" id="IPR029903">
    <property type="entry name" value="RmlD-like-bd"/>
</dbReference>
<comment type="similarity">
    <text evidence="2 6">Belongs to the dTDP-4-dehydrorhamnose reductase family.</text>
</comment>
<dbReference type="STRING" id="1325564.NSJP_0983"/>
<feature type="domain" description="RmlD-like substrate binding" evidence="7">
    <location>
        <begin position="5"/>
        <end position="275"/>
    </location>
</feature>
<dbReference type="EMBL" id="LT828648">
    <property type="protein sequence ID" value="SLM47155.1"/>
    <property type="molecule type" value="Genomic_DNA"/>
</dbReference>
<dbReference type="OrthoDB" id="9803892at2"/>
<dbReference type="GO" id="GO:0008831">
    <property type="term" value="F:dTDP-4-dehydrorhamnose reductase activity"/>
    <property type="evidence" value="ECO:0007669"/>
    <property type="project" value="UniProtKB-EC"/>
</dbReference>
<proteinExistence type="inferred from homology"/>
<comment type="pathway">
    <text evidence="1 6">Carbohydrate biosynthesis; dTDP-L-rhamnose biosynthesis.</text>
</comment>
<dbReference type="KEGG" id="nja:NSJP_0983"/>
<dbReference type="GO" id="GO:0005829">
    <property type="term" value="C:cytosol"/>
    <property type="evidence" value="ECO:0007669"/>
    <property type="project" value="TreeGrafter"/>
</dbReference>
<sequence>MKPVVVVTGAGGLIGQYLVRTAPRWAPDWEVRGLTRRDLELTQVPAVETMWETLNPHAVIHCAALSRTKDCEQDPGAARLANVLVTTHLSTLSRDVPFIFLSSGEVFDGRRGWYEEADEAVPINVYGRTKLEAERIVLGNPKHSVVRIVLTAGTSAAGDRSFVEDMCRAARAGKDVRLYADEFRCPLPAGAIARAVWDLLGAGRPGLYHLGGSDRLSRWEIGEKLLPYYPVLSGRLIRGSGRDHVGAPRPADLSLCCDKIQTLLSFRLPGFAQWLERRGSDGDPWDYPAS</sequence>
<dbReference type="SUPFAM" id="SSF51735">
    <property type="entry name" value="NAD(P)-binding Rossmann-fold domains"/>
    <property type="match status" value="1"/>
</dbReference>
<evidence type="ECO:0000313" key="8">
    <source>
        <dbReference type="EMBL" id="SLM47155.1"/>
    </source>
</evidence>
<reference evidence="8 9" key="1">
    <citation type="submission" date="2017-03" db="EMBL/GenBank/DDBJ databases">
        <authorList>
            <person name="Afonso C.L."/>
            <person name="Miller P.J."/>
            <person name="Scott M.A."/>
            <person name="Spackman E."/>
            <person name="Goraichik I."/>
            <person name="Dimitrov K.M."/>
            <person name="Suarez D.L."/>
            <person name="Swayne D.E."/>
        </authorList>
    </citation>
    <scope>NUCLEOTIDE SEQUENCE [LARGE SCALE GENOMIC DNA]</scope>
    <source>
        <strain evidence="8">Genome sequencing of Nitrospira japonica strain NJ11</strain>
    </source>
</reference>
<evidence type="ECO:0000313" key="9">
    <source>
        <dbReference type="Proteomes" id="UP000192042"/>
    </source>
</evidence>
<keyword evidence="9" id="KW-1185">Reference proteome</keyword>
<dbReference type="GO" id="GO:0019305">
    <property type="term" value="P:dTDP-rhamnose biosynthetic process"/>
    <property type="evidence" value="ECO:0007669"/>
    <property type="project" value="UniProtKB-UniPathway"/>
</dbReference>
<dbReference type="AlphaFoldDB" id="A0A1W1I2D2"/>
<keyword evidence="6 8" id="KW-0560">Oxidoreductase</keyword>
<evidence type="ECO:0000256" key="6">
    <source>
        <dbReference type="RuleBase" id="RU364082"/>
    </source>
</evidence>
<name>A0A1W1I2D2_9BACT</name>
<dbReference type="Gene3D" id="3.40.50.720">
    <property type="entry name" value="NAD(P)-binding Rossmann-like Domain"/>
    <property type="match status" value="1"/>
</dbReference>
<evidence type="ECO:0000259" key="7">
    <source>
        <dbReference type="Pfam" id="PF04321"/>
    </source>
</evidence>